<dbReference type="Proteomes" id="UP000254467">
    <property type="component" value="Unassembled WGS sequence"/>
</dbReference>
<feature type="transmembrane region" description="Helical" evidence="1">
    <location>
        <begin position="60"/>
        <end position="77"/>
    </location>
</feature>
<evidence type="ECO:0000313" key="2">
    <source>
        <dbReference type="EMBL" id="STC68769.1"/>
    </source>
</evidence>
<dbReference type="RefSeq" id="WP_018582733.1">
    <property type="nucleotide sequence ID" value="NZ_LDYD01000011.1"/>
</dbReference>
<evidence type="ECO:0000313" key="3">
    <source>
        <dbReference type="Proteomes" id="UP000254467"/>
    </source>
</evidence>
<keyword evidence="3" id="KW-1185">Reference proteome</keyword>
<organism evidence="2 3">
    <name type="scientific">Corynebacterium pilosum</name>
    <dbReference type="NCBI Taxonomy" id="35756"/>
    <lineage>
        <taxon>Bacteria</taxon>
        <taxon>Bacillati</taxon>
        <taxon>Actinomycetota</taxon>
        <taxon>Actinomycetes</taxon>
        <taxon>Mycobacteriales</taxon>
        <taxon>Corynebacteriaceae</taxon>
        <taxon>Corynebacterium</taxon>
    </lineage>
</organism>
<keyword evidence="1" id="KW-0472">Membrane</keyword>
<dbReference type="Pfam" id="PF13630">
    <property type="entry name" value="SdpI"/>
    <property type="match status" value="1"/>
</dbReference>
<dbReference type="OrthoDB" id="4481397at2"/>
<accession>A0A376CKZ0</accession>
<feature type="transmembrane region" description="Helical" evidence="1">
    <location>
        <begin position="6"/>
        <end position="24"/>
    </location>
</feature>
<keyword evidence="1" id="KW-1133">Transmembrane helix</keyword>
<reference evidence="2 3" key="1">
    <citation type="submission" date="2018-06" db="EMBL/GenBank/DDBJ databases">
        <authorList>
            <consortium name="Pathogen Informatics"/>
            <person name="Doyle S."/>
        </authorList>
    </citation>
    <scope>NUCLEOTIDE SEQUENCE [LARGE SCALE GENOMIC DNA]</scope>
    <source>
        <strain evidence="2 3">NCTC11862</strain>
    </source>
</reference>
<proteinExistence type="predicted"/>
<dbReference type="EMBL" id="UFXQ01000001">
    <property type="protein sequence ID" value="STC68769.1"/>
    <property type="molecule type" value="Genomic_DNA"/>
</dbReference>
<sequence length="112" mass="11809">MTVFSIIMATTWLLAGVAVLWVGIKAGQGTLPENKWIGIRTTDLLASDEAWSQGHKAAAAYLKASSIPLFIGAIICVAADDSFIGWVSLPVVIIFTLLVLIASKKAHSAVGE</sequence>
<gene>
    <name evidence="2" type="ORF">NCTC11862_00544</name>
</gene>
<evidence type="ECO:0000256" key="1">
    <source>
        <dbReference type="SAM" id="Phobius"/>
    </source>
</evidence>
<dbReference type="InterPro" id="IPR025962">
    <property type="entry name" value="SdpI/YhfL"/>
</dbReference>
<keyword evidence="1" id="KW-0812">Transmembrane</keyword>
<name>A0A376CKZ0_9CORY</name>
<protein>
    <submittedName>
        <fullName evidence="2">Predicted integral membrane protein</fullName>
    </submittedName>
</protein>
<feature type="transmembrane region" description="Helical" evidence="1">
    <location>
        <begin position="83"/>
        <end position="102"/>
    </location>
</feature>
<dbReference type="AlphaFoldDB" id="A0A376CKZ0"/>